<feature type="compositionally biased region" description="Basic and acidic residues" evidence="1">
    <location>
        <begin position="284"/>
        <end position="297"/>
    </location>
</feature>
<feature type="compositionally biased region" description="Acidic residues" evidence="1">
    <location>
        <begin position="80"/>
        <end position="91"/>
    </location>
</feature>
<dbReference type="Pfam" id="PF14950">
    <property type="entry name" value="DUF4502"/>
    <property type="match status" value="1"/>
</dbReference>
<evidence type="ECO:0000313" key="4">
    <source>
        <dbReference type="EMBL" id="PIK58039.1"/>
    </source>
</evidence>
<feature type="domain" description="DUF4503" evidence="3">
    <location>
        <begin position="539"/>
        <end position="933"/>
    </location>
</feature>
<evidence type="ECO:0000259" key="2">
    <source>
        <dbReference type="Pfam" id="PF14950"/>
    </source>
</evidence>
<dbReference type="EMBL" id="MRZV01000124">
    <property type="protein sequence ID" value="PIK58039.1"/>
    <property type="molecule type" value="Genomic_DNA"/>
</dbReference>
<name>A0A2G8LCQ7_STIJA</name>
<evidence type="ECO:0000256" key="1">
    <source>
        <dbReference type="SAM" id="MobiDB-lite"/>
    </source>
</evidence>
<dbReference type="STRING" id="307972.A0A2G8LCQ7"/>
<dbReference type="PANTHER" id="PTHR34347">
    <property type="entry name" value="DNA REPAIR-SCAFFOLDING PROTEIN SPIDR"/>
    <property type="match status" value="1"/>
</dbReference>
<dbReference type="AlphaFoldDB" id="A0A2G8LCQ7"/>
<sequence length="933" mass="104711">MEISDVKKLSAKRRKLDERNTAENTLWQQCHSGFDDEIILSEQLGLNTRSSKGRKKDDIKLLEISRKDEVSSLVEKEVEIDWESSSSEDEPDPHQKDAHQKDPHRKDPQKRDPKKRDPHQKDPHRKDPQKRDPKKRDPHLRHKFQQKDLESQRTSREQLGVTPPSVSQGWEFSLTDQKETSVIEQAVLTDMVEESPESTPTAAVKEVDEADISDYESSEEPEPPKLDITQPQQDSVSPKVTSTQSPMISSFTLSTQESTDTSPIPSSQWVEKVRRGQQTTPSKQADKSRLQVEVEEGKDSAKKKTKFAKCGFAEKLQKVINREKSDIAFWHHQTDSESTSSGSSCSVRIETMTASRGSFVARCLNLTGSDRECHESDLPERLVVLFNRRTVEDHKLQVGSSLTIHPPWQTMLLPDTGETVLLCTYFCQISDSNGSQPSSSAALGVTPSQDVASTSRPIFRPNRLFSDEPASSKFCLNTSALPQKKSAEISTSLVGTVTAKGPSFDFDFNLRGLVMRACRVAAISPSDLDKPDKWRLLVQDRDGTFFEVNTKSAEDLTMWQGKLMDFTSLTISQRVTRTSNPNLFSMIDSLSQPVTLAEDSNSNTTSDQMTTSFPLQSISYIVNLDNAERVSECKDDTSLRMFDYRPLVYHKLSDILQSSSRLHHRVSFIATLIHITTKEAADPITSASRAESGNHLLFVTDSSLSMGPQSESKPNPRNYIKVEKLTSCLILVSDCRDLKELSGPRLQFEDVHIKEDGSFILDCYSRVRRNRDAEEREKSSKLSDKSQRNEGAVIQLPELTDVSPANTLVTLTGTMEGVDQDTAYSWPECNMCGSNQIEGDSSGGKLFCLMCKLEVTSPVTKIQLEVIVRSPAVPKGNRIKVLLKQETVTKLFGDPSSDEPFDLKRILGKPYQKTNCFVRKSAINTKEFKLEEI</sequence>
<evidence type="ECO:0000313" key="5">
    <source>
        <dbReference type="Proteomes" id="UP000230750"/>
    </source>
</evidence>
<dbReference type="Proteomes" id="UP000230750">
    <property type="component" value="Unassembled WGS sequence"/>
</dbReference>
<dbReference type="GO" id="GO:0070202">
    <property type="term" value="P:regulation of establishment of protein localization to chromosome"/>
    <property type="evidence" value="ECO:0007669"/>
    <property type="project" value="TreeGrafter"/>
</dbReference>
<feature type="region of interest" description="Disordered" evidence="1">
    <location>
        <begin position="1"/>
        <end position="25"/>
    </location>
</feature>
<dbReference type="InterPro" id="IPR028026">
    <property type="entry name" value="DUF4502"/>
</dbReference>
<proteinExistence type="predicted"/>
<feature type="domain" description="DUF4502" evidence="2">
    <location>
        <begin position="24"/>
        <end position="410"/>
    </location>
</feature>
<feature type="region of interest" description="Disordered" evidence="1">
    <location>
        <begin position="44"/>
        <end position="297"/>
    </location>
</feature>
<dbReference type="GO" id="GO:0000724">
    <property type="term" value="P:double-strand break repair via homologous recombination"/>
    <property type="evidence" value="ECO:0007669"/>
    <property type="project" value="TreeGrafter"/>
</dbReference>
<dbReference type="OrthoDB" id="1914453at2759"/>
<feature type="compositionally biased region" description="Polar residues" evidence="1">
    <location>
        <begin position="229"/>
        <end position="269"/>
    </location>
</feature>
<accession>A0A2G8LCQ7</accession>
<feature type="compositionally biased region" description="Basic and acidic residues" evidence="1">
    <location>
        <begin position="145"/>
        <end position="156"/>
    </location>
</feature>
<reference evidence="4 5" key="1">
    <citation type="journal article" date="2017" name="PLoS Biol.">
        <title>The sea cucumber genome provides insights into morphological evolution and visceral regeneration.</title>
        <authorList>
            <person name="Zhang X."/>
            <person name="Sun L."/>
            <person name="Yuan J."/>
            <person name="Sun Y."/>
            <person name="Gao Y."/>
            <person name="Zhang L."/>
            <person name="Li S."/>
            <person name="Dai H."/>
            <person name="Hamel J.F."/>
            <person name="Liu C."/>
            <person name="Yu Y."/>
            <person name="Liu S."/>
            <person name="Lin W."/>
            <person name="Guo K."/>
            <person name="Jin S."/>
            <person name="Xu P."/>
            <person name="Storey K.B."/>
            <person name="Huan P."/>
            <person name="Zhang T."/>
            <person name="Zhou Y."/>
            <person name="Zhang J."/>
            <person name="Lin C."/>
            <person name="Li X."/>
            <person name="Xing L."/>
            <person name="Huo D."/>
            <person name="Sun M."/>
            <person name="Wang L."/>
            <person name="Mercier A."/>
            <person name="Li F."/>
            <person name="Yang H."/>
            <person name="Xiang J."/>
        </authorList>
    </citation>
    <scope>NUCLEOTIDE SEQUENCE [LARGE SCALE GENOMIC DNA]</scope>
    <source>
        <strain evidence="4">Shaxun</strain>
        <tissue evidence="4">Muscle</tissue>
    </source>
</reference>
<dbReference type="PANTHER" id="PTHR34347:SF1">
    <property type="entry name" value="DNA REPAIR-SCAFFOLDING PROTEIN"/>
    <property type="match status" value="1"/>
</dbReference>
<organism evidence="4 5">
    <name type="scientific">Stichopus japonicus</name>
    <name type="common">Sea cucumber</name>
    <dbReference type="NCBI Taxonomy" id="307972"/>
    <lineage>
        <taxon>Eukaryota</taxon>
        <taxon>Metazoa</taxon>
        <taxon>Echinodermata</taxon>
        <taxon>Eleutherozoa</taxon>
        <taxon>Echinozoa</taxon>
        <taxon>Holothuroidea</taxon>
        <taxon>Aspidochirotacea</taxon>
        <taxon>Aspidochirotida</taxon>
        <taxon>Stichopodidae</taxon>
        <taxon>Apostichopus</taxon>
    </lineage>
</organism>
<dbReference type="InterPro" id="IPR028032">
    <property type="entry name" value="DUF4503"/>
</dbReference>
<feature type="compositionally biased region" description="Basic and acidic residues" evidence="1">
    <location>
        <begin position="55"/>
        <end position="79"/>
    </location>
</feature>
<gene>
    <name evidence="4" type="ORF">BSL78_05018</name>
</gene>
<protein>
    <submittedName>
        <fullName evidence="4">Putative DNA repair-scaffolding protein isoform X6</fullName>
    </submittedName>
</protein>
<evidence type="ECO:0000259" key="3">
    <source>
        <dbReference type="Pfam" id="PF14951"/>
    </source>
</evidence>
<dbReference type="InterPro" id="IPR053054">
    <property type="entry name" value="DNA_repair-scaffolding"/>
</dbReference>
<feature type="compositionally biased region" description="Acidic residues" evidence="1">
    <location>
        <begin position="208"/>
        <end position="221"/>
    </location>
</feature>
<dbReference type="Pfam" id="PF14951">
    <property type="entry name" value="DUF4503"/>
    <property type="match status" value="1"/>
</dbReference>
<dbReference type="GO" id="GO:0000228">
    <property type="term" value="C:nuclear chromosome"/>
    <property type="evidence" value="ECO:0007669"/>
    <property type="project" value="TreeGrafter"/>
</dbReference>
<feature type="compositionally biased region" description="Basic and acidic residues" evidence="1">
    <location>
        <begin position="92"/>
        <end position="135"/>
    </location>
</feature>
<dbReference type="GO" id="GO:0005654">
    <property type="term" value="C:nucleoplasm"/>
    <property type="evidence" value="ECO:0007669"/>
    <property type="project" value="TreeGrafter"/>
</dbReference>
<comment type="caution">
    <text evidence="4">The sequence shown here is derived from an EMBL/GenBank/DDBJ whole genome shotgun (WGS) entry which is preliminary data.</text>
</comment>
<keyword evidence="5" id="KW-1185">Reference proteome</keyword>